<proteinExistence type="inferred from homology"/>
<evidence type="ECO:0000313" key="4">
    <source>
        <dbReference type="Proteomes" id="UP000594463"/>
    </source>
</evidence>
<dbReference type="FunFam" id="3.40.50.10470:FF:000006">
    <property type="entry name" value="Methylthioribose-1-phosphate isomerase"/>
    <property type="match status" value="1"/>
</dbReference>
<dbReference type="HAMAP" id="MF_01678">
    <property type="entry name" value="Salvage_MtnA"/>
    <property type="match status" value="1"/>
</dbReference>
<dbReference type="EMBL" id="CP065383">
    <property type="protein sequence ID" value="QPM68355.1"/>
    <property type="molecule type" value="Genomic_DNA"/>
</dbReference>
<feature type="binding site" evidence="2">
    <location>
        <begin position="249"/>
        <end position="250"/>
    </location>
    <ligand>
        <name>substrate</name>
    </ligand>
</feature>
<keyword evidence="1 2" id="KW-0413">Isomerase</keyword>
<feature type="site" description="Transition state stabilizer" evidence="2">
    <location>
        <position position="158"/>
    </location>
</feature>
<dbReference type="FunFam" id="1.20.120.420:FF:000003">
    <property type="entry name" value="Methylthioribose-1-phosphate isomerase"/>
    <property type="match status" value="1"/>
</dbReference>
<keyword evidence="2" id="KW-0028">Amino-acid biosynthesis</keyword>
<dbReference type="InterPro" id="IPR027363">
    <property type="entry name" value="M1Pi_N"/>
</dbReference>
<comment type="catalytic activity">
    <reaction evidence="2">
        <text>5-(methylsulfanyl)-alpha-D-ribose 1-phosphate = 5-(methylsulfanyl)-D-ribulose 1-phosphate</text>
        <dbReference type="Rhea" id="RHEA:19989"/>
        <dbReference type="ChEBI" id="CHEBI:58533"/>
        <dbReference type="ChEBI" id="CHEBI:58548"/>
        <dbReference type="EC" id="5.3.1.23"/>
    </reaction>
</comment>
<dbReference type="KEGG" id="alam:RT761_01573"/>
<organism evidence="3 4">
    <name type="scientific">Atribacter laminatus</name>
    <dbReference type="NCBI Taxonomy" id="2847778"/>
    <lineage>
        <taxon>Bacteria</taxon>
        <taxon>Pseudomonadati</taxon>
        <taxon>Atribacterota</taxon>
        <taxon>Atribacteria</taxon>
        <taxon>Atribacterales</taxon>
        <taxon>Atribacteraceae</taxon>
        <taxon>Atribacter</taxon>
    </lineage>
</organism>
<name>A0A7T1F357_ATRLM</name>
<dbReference type="NCBIfam" id="TIGR00512">
    <property type="entry name" value="salvage_mtnA"/>
    <property type="match status" value="1"/>
</dbReference>
<feature type="binding site" evidence="2">
    <location>
        <position position="88"/>
    </location>
    <ligand>
        <name>substrate</name>
    </ligand>
</feature>
<feature type="active site" description="Proton donor" evidence="2">
    <location>
        <position position="239"/>
    </location>
</feature>
<dbReference type="InterPro" id="IPR042529">
    <property type="entry name" value="IF_2B-like_C"/>
</dbReference>
<comment type="pathway">
    <text evidence="2">Amino-acid biosynthesis; L-methionine biosynthesis via salvage pathway; L-methionine from S-methyl-5-thio-alpha-D-ribose 1-phosphate: step 1/6.</text>
</comment>
<evidence type="ECO:0000256" key="2">
    <source>
        <dbReference type="HAMAP-Rule" id="MF_01678"/>
    </source>
</evidence>
<dbReference type="NCBIfam" id="NF004326">
    <property type="entry name" value="PRK05720.1"/>
    <property type="match status" value="1"/>
</dbReference>
<sequence>MFKTIEWKNNQVVFLDQRQLPLEENLIETNDFRVIADAISALGLRGAPLIGVGAAYGIALGAQEALSGHRDQYFSFLESVDQTLRSTRPTAVNLFWALDRMKKIWKDAEMQGISPHDCTEKLLEEAIKIHNEDIQTNQSIAQKGSSLIQDKDAILTHCNAGALACSAWGTALGIVYWAALQEGKKLTVYADETRPLLQGARLTTFELLKNHIPVTLITDNMAGYLMARGQIHKIIVGADRIAVNGDTANKIGTYSLAVLASYHNIPFYVAAPLSTIDIHITSGEVIPIEERKPDEVFYFGEKRIAPQGIEVWNPAFDVTPHQLIRAIITEKGILYPPFVEKLTLLKQDE</sequence>
<dbReference type="InterPro" id="IPR005251">
    <property type="entry name" value="IF-M1Pi"/>
</dbReference>
<dbReference type="SUPFAM" id="SSF100950">
    <property type="entry name" value="NagB/RpiA/CoA transferase-like"/>
    <property type="match status" value="1"/>
</dbReference>
<feature type="binding site" evidence="2">
    <location>
        <position position="198"/>
    </location>
    <ligand>
        <name>substrate</name>
    </ligand>
</feature>
<feature type="binding site" evidence="2">
    <location>
        <begin position="45"/>
        <end position="47"/>
    </location>
    <ligand>
        <name>substrate</name>
    </ligand>
</feature>
<dbReference type="Proteomes" id="UP000594463">
    <property type="component" value="Chromosome"/>
</dbReference>
<dbReference type="PANTHER" id="PTHR43475">
    <property type="entry name" value="METHYLTHIORIBOSE-1-PHOSPHATE ISOMERASE"/>
    <property type="match status" value="1"/>
</dbReference>
<dbReference type="RefSeq" id="WP_218110867.1">
    <property type="nucleotide sequence ID" value="NZ_CP065383.1"/>
</dbReference>
<keyword evidence="4" id="KW-1185">Reference proteome</keyword>
<dbReference type="PANTHER" id="PTHR43475:SF1">
    <property type="entry name" value="METHYLTHIORIBOSE-1-PHOSPHATE ISOMERASE"/>
    <property type="match status" value="1"/>
</dbReference>
<comment type="function">
    <text evidence="2">Catalyzes the interconversion of methylthioribose-1-phosphate (MTR-1-P) into methylthioribulose-1-phosphate (MTRu-1-P).</text>
</comment>
<dbReference type="GO" id="GO:0019509">
    <property type="term" value="P:L-methionine salvage from methylthioadenosine"/>
    <property type="evidence" value="ECO:0007669"/>
    <property type="project" value="UniProtKB-UniRule"/>
</dbReference>
<accession>A0A7T1F357</accession>
<evidence type="ECO:0000313" key="3">
    <source>
        <dbReference type="EMBL" id="QPM68355.1"/>
    </source>
</evidence>
<keyword evidence="2" id="KW-0486">Methionine biosynthesis</keyword>
<reference evidence="3 4" key="1">
    <citation type="journal article" date="2021" name="Nat. Commun.">
        <title>Isolation of a member of the candidate phylum Atribacteria reveals a unique cell membrane structure.</title>
        <authorList>
            <person name="Taiki K."/>
            <person name="Nobu M.K."/>
            <person name="Kusada H."/>
            <person name="Meng X.-Y."/>
            <person name="Hosoki N."/>
            <person name="Uematsu K."/>
            <person name="Yoshioka H."/>
            <person name="Kamagata Y."/>
            <person name="Tamaki H."/>
        </authorList>
    </citation>
    <scope>NUCLEOTIDE SEQUENCE [LARGE SCALE GENOMIC DNA]</scope>
    <source>
        <strain evidence="3 4">RT761</strain>
    </source>
</reference>
<evidence type="ECO:0000256" key="1">
    <source>
        <dbReference type="ARBA" id="ARBA00023235"/>
    </source>
</evidence>
<dbReference type="GO" id="GO:0046523">
    <property type="term" value="F:S-methyl-5-thioribose-1-phosphate isomerase activity"/>
    <property type="evidence" value="ECO:0007669"/>
    <property type="project" value="UniProtKB-UniRule"/>
</dbReference>
<dbReference type="InterPro" id="IPR011559">
    <property type="entry name" value="Initiation_fac_2B_a/b/d"/>
</dbReference>
<dbReference type="InterPro" id="IPR000649">
    <property type="entry name" value="IF-2B-related"/>
</dbReference>
<dbReference type="Gene3D" id="3.40.50.10470">
    <property type="entry name" value="Translation initiation factor eif-2b, domain 2"/>
    <property type="match status" value="1"/>
</dbReference>
<protein>
    <recommendedName>
        <fullName evidence="2">Methylthioribose-1-phosphate isomerase</fullName>
        <shortName evidence="2">M1Pi</shortName>
        <shortName evidence="2">MTR-1-P isomerase</shortName>
        <ecNumber evidence="2">5.3.1.23</ecNumber>
    </recommendedName>
    <alternativeName>
        <fullName evidence="2">S-methyl-5-thioribose-1-phosphate isomerase</fullName>
    </alternativeName>
</protein>
<dbReference type="EC" id="5.3.1.23" evidence="2"/>
<dbReference type="NCBIfam" id="TIGR00524">
    <property type="entry name" value="eIF-2B_rel"/>
    <property type="match status" value="1"/>
</dbReference>
<dbReference type="AlphaFoldDB" id="A0A7T1F357"/>
<dbReference type="Gene3D" id="1.20.120.420">
    <property type="entry name" value="translation initiation factor eif-2b, domain 1"/>
    <property type="match status" value="1"/>
</dbReference>
<comment type="similarity">
    <text evidence="2">Belongs to the EIF-2B alpha/beta/delta subunits family. MtnA subfamily.</text>
</comment>
<dbReference type="InterPro" id="IPR037171">
    <property type="entry name" value="NagB/RpiA_transferase-like"/>
</dbReference>
<dbReference type="Pfam" id="PF01008">
    <property type="entry name" value="IF-2B"/>
    <property type="match status" value="1"/>
</dbReference>
<dbReference type="UniPathway" id="UPA00904">
    <property type="reaction ID" value="UER00874"/>
</dbReference>
<gene>
    <name evidence="2 3" type="primary">mtnA</name>
    <name evidence="3" type="ORF">RT761_01573</name>
</gene>